<evidence type="ECO:0000313" key="2">
    <source>
        <dbReference type="EMBL" id="TPX44346.1"/>
    </source>
</evidence>
<dbReference type="EMBL" id="QEAM01000186">
    <property type="protein sequence ID" value="TPX44346.1"/>
    <property type="molecule type" value="Genomic_DNA"/>
</dbReference>
<sequence length="143" mass="16550">MTWTSYAGKWVEDPTNTTPYLDVLQAQGVSWAMRQVIKLLKVSYTITDNESTLDSVDIQGTVEHIDLNWEWVARTHPVFGPYKDRVKRNNDGNLVIETVSEQRGWAITGVWTLEDDGETHTRRYEFKSKSLNKSLNLVYKRQA</sequence>
<dbReference type="Proteomes" id="UP000320475">
    <property type="component" value="Unassembled WGS sequence"/>
</dbReference>
<gene>
    <name evidence="2" type="ORF">SeLEV6574_g04549</name>
    <name evidence="1" type="ORF">SeMB42_g05435</name>
</gene>
<name>A0A507CYW8_9FUNG</name>
<reference evidence="3 4" key="1">
    <citation type="journal article" date="2019" name="Sci. Rep.">
        <title>Comparative genomics of chytrid fungi reveal insights into the obligate biotrophic and pathogenic lifestyle of Synchytrium endobioticum.</title>
        <authorList>
            <person name="van de Vossenberg B.T.L.H."/>
            <person name="Warris S."/>
            <person name="Nguyen H.D.T."/>
            <person name="van Gent-Pelzer M.P.E."/>
            <person name="Joly D.L."/>
            <person name="van de Geest H.C."/>
            <person name="Bonants P.J.M."/>
            <person name="Smith D.S."/>
            <person name="Levesque C.A."/>
            <person name="van der Lee T.A.J."/>
        </authorList>
    </citation>
    <scope>NUCLEOTIDE SEQUENCE [LARGE SCALE GENOMIC DNA]</scope>
    <source>
        <strain evidence="2 4">LEV6574</strain>
        <strain evidence="1 3">MB42</strain>
    </source>
</reference>
<dbReference type="VEuPathDB" id="FungiDB:SeMB42_g05435"/>
<evidence type="ECO:0000313" key="3">
    <source>
        <dbReference type="Proteomes" id="UP000317494"/>
    </source>
</evidence>
<dbReference type="EMBL" id="QEAN01000259">
    <property type="protein sequence ID" value="TPX41731.1"/>
    <property type="molecule type" value="Genomic_DNA"/>
</dbReference>
<dbReference type="AlphaFoldDB" id="A0A507CYW8"/>
<organism evidence="2 4">
    <name type="scientific">Synchytrium endobioticum</name>
    <dbReference type="NCBI Taxonomy" id="286115"/>
    <lineage>
        <taxon>Eukaryota</taxon>
        <taxon>Fungi</taxon>
        <taxon>Fungi incertae sedis</taxon>
        <taxon>Chytridiomycota</taxon>
        <taxon>Chytridiomycota incertae sedis</taxon>
        <taxon>Chytridiomycetes</taxon>
        <taxon>Synchytriales</taxon>
        <taxon>Synchytriaceae</taxon>
        <taxon>Synchytrium</taxon>
    </lineage>
</organism>
<dbReference type="Proteomes" id="UP000317494">
    <property type="component" value="Unassembled WGS sequence"/>
</dbReference>
<evidence type="ECO:0008006" key="5">
    <source>
        <dbReference type="Google" id="ProtNLM"/>
    </source>
</evidence>
<dbReference type="OrthoDB" id="425354at2759"/>
<evidence type="ECO:0000313" key="4">
    <source>
        <dbReference type="Proteomes" id="UP000320475"/>
    </source>
</evidence>
<evidence type="ECO:0000313" key="1">
    <source>
        <dbReference type="EMBL" id="TPX41731.1"/>
    </source>
</evidence>
<keyword evidence="3" id="KW-1185">Reference proteome</keyword>
<proteinExistence type="predicted"/>
<protein>
    <recommendedName>
        <fullName evidence="5">Lipocalin-like domain-containing protein</fullName>
    </recommendedName>
</protein>
<comment type="caution">
    <text evidence="2">The sequence shown here is derived from an EMBL/GenBank/DDBJ whole genome shotgun (WGS) entry which is preliminary data.</text>
</comment>
<accession>A0A507CYW8</accession>